<evidence type="ECO:0000256" key="1">
    <source>
        <dbReference type="ARBA" id="ARBA00022618"/>
    </source>
</evidence>
<keyword evidence="6" id="KW-0131">Cell cycle</keyword>
<dbReference type="Pfam" id="PF13424">
    <property type="entry name" value="TPR_12"/>
    <property type="match status" value="1"/>
</dbReference>
<dbReference type="GO" id="GO:0016567">
    <property type="term" value="P:protein ubiquitination"/>
    <property type="evidence" value="ECO:0007669"/>
    <property type="project" value="TreeGrafter"/>
</dbReference>
<dbReference type="EMBL" id="SSOP01000083">
    <property type="protein sequence ID" value="KAB5591912.1"/>
    <property type="molecule type" value="Genomic_DNA"/>
</dbReference>
<dbReference type="GO" id="GO:0051301">
    <property type="term" value="P:cell division"/>
    <property type="evidence" value="ECO:0007669"/>
    <property type="project" value="UniProtKB-KW"/>
</dbReference>
<dbReference type="SMART" id="SM00028">
    <property type="entry name" value="TPR"/>
    <property type="match status" value="7"/>
</dbReference>
<reference evidence="9 10" key="1">
    <citation type="journal article" date="2019" name="Fungal Biol. Biotechnol.">
        <title>Draft genome sequence of fastidious pathogen Ceratobasidium theobromae, which causes vascular-streak dieback in Theobroma cacao.</title>
        <authorList>
            <person name="Ali S.S."/>
            <person name="Asman A."/>
            <person name="Shao J."/>
            <person name="Firmansyah A.P."/>
            <person name="Susilo A.W."/>
            <person name="Rosmana A."/>
            <person name="McMahon P."/>
            <person name="Junaid M."/>
            <person name="Guest D."/>
            <person name="Kheng T.Y."/>
            <person name="Meinhardt L.W."/>
            <person name="Bailey B.A."/>
        </authorList>
    </citation>
    <scope>NUCLEOTIDE SEQUENCE [LARGE SCALE GENOMIC DNA]</scope>
    <source>
        <strain evidence="9 10">CT2</strain>
    </source>
</reference>
<keyword evidence="5 7" id="KW-0802">TPR repeat</keyword>
<keyword evidence="3" id="KW-0498">Mitosis</keyword>
<dbReference type="PANTHER" id="PTHR12558:SF9">
    <property type="entry name" value="CELL DIVISION CYCLE PROTEIN 16 HOMOLOG"/>
    <property type="match status" value="1"/>
</dbReference>
<evidence type="ECO:0000256" key="6">
    <source>
        <dbReference type="ARBA" id="ARBA00023306"/>
    </source>
</evidence>
<dbReference type="InterPro" id="IPR019734">
    <property type="entry name" value="TPR_rpt"/>
</dbReference>
<dbReference type="SUPFAM" id="SSF48452">
    <property type="entry name" value="TPR-like"/>
    <property type="match status" value="2"/>
</dbReference>
<dbReference type="OrthoDB" id="10006270at2759"/>
<evidence type="ECO:0000256" key="7">
    <source>
        <dbReference type="PROSITE-ProRule" id="PRU00339"/>
    </source>
</evidence>
<sequence>MSTPPARNVYTIRPLPSGGGNRGSLSSSISMGPHSLVHSLMAASPTPPTRHHLDANASTLSASPRTSRIRRELTSLGRHPLANDGDEDTTFGDDEDDSDDWTIVDKLRMWRHDAMMQHLYDTAIFWGDKVLTWTGDPNDAFWLAQTHFLTNQYSRAERLLTRPFNFSAASTRTKAPEQPLDMIQGEGVSRLVDVSVACRYLAAQCQVKSGNWTEAMEMLGDSNPFAGSSNSGSKIPNSDGGIKVEASMCYLRGLLMLRLNRADRAKECLLEALALDVKCYEAFELLVGGEMMGIDEEWALIEGLAYREQAQEQAEFVKLMYTTRLKKFKHSAEIDAARKKLMEEYNLAENPDVMFGHADSLYAQYRWADCFAITSRILDLEAVHPSTLPLHLACMTALPHLHSRLFLLAHELVAHESDSPSSWYAVGLWYLAVKRYSEAKKYFSKTSLMDPRFGPAWIAFAHAFAYEGEHDQAIVAYSTSARLFPGSHLPQLFIGMEHIQLSNMQLAESHLAAAVVLCDSDPILFNELGVVAYENRKYDEALRHFSNAVSRAGEVRGSQSMWATMFLNQAHAYRKTGRMQEAKAGYMRVLEIEPRHATAIASLGITHQLLYELEDAITRYHEALAIEPLAAHVIDLLNNALQANADMPLQFIRGLGKDDEWQSAMERRNRAAEAHAQAQHSMTLENSNAANLSGISEADSSAMDLVS</sequence>
<feature type="region of interest" description="Disordered" evidence="8">
    <location>
        <begin position="1"/>
        <end position="97"/>
    </location>
</feature>
<feature type="repeat" description="TPR" evidence="7">
    <location>
        <begin position="597"/>
        <end position="630"/>
    </location>
</feature>
<feature type="repeat" description="TPR" evidence="7">
    <location>
        <begin position="563"/>
        <end position="596"/>
    </location>
</feature>
<dbReference type="PROSITE" id="PS50005">
    <property type="entry name" value="TPR"/>
    <property type="match status" value="3"/>
</dbReference>
<dbReference type="GO" id="GO:0031145">
    <property type="term" value="P:anaphase-promoting complex-dependent catabolic process"/>
    <property type="evidence" value="ECO:0007669"/>
    <property type="project" value="TreeGrafter"/>
</dbReference>
<keyword evidence="10" id="KW-1185">Reference proteome</keyword>
<feature type="compositionally biased region" description="Polar residues" evidence="8">
    <location>
        <begin position="56"/>
        <end position="66"/>
    </location>
</feature>
<organism evidence="9 10">
    <name type="scientific">Ceratobasidium theobromae</name>
    <dbReference type="NCBI Taxonomy" id="1582974"/>
    <lineage>
        <taxon>Eukaryota</taxon>
        <taxon>Fungi</taxon>
        <taxon>Dikarya</taxon>
        <taxon>Basidiomycota</taxon>
        <taxon>Agaricomycotina</taxon>
        <taxon>Agaricomycetes</taxon>
        <taxon>Cantharellales</taxon>
        <taxon>Ceratobasidiaceae</taxon>
        <taxon>Ceratobasidium</taxon>
    </lineage>
</organism>
<comment type="caution">
    <text evidence="9">The sequence shown here is derived from an EMBL/GenBank/DDBJ whole genome shotgun (WGS) entry which is preliminary data.</text>
</comment>
<keyword evidence="1 9" id="KW-0132">Cell division</keyword>
<dbReference type="AlphaFoldDB" id="A0A5N5QJI7"/>
<dbReference type="GO" id="GO:0005680">
    <property type="term" value="C:anaphase-promoting complex"/>
    <property type="evidence" value="ECO:0007669"/>
    <property type="project" value="TreeGrafter"/>
</dbReference>
<protein>
    <submittedName>
        <fullName evidence="9">Cell division control protein</fullName>
    </submittedName>
</protein>
<evidence type="ECO:0000256" key="4">
    <source>
        <dbReference type="ARBA" id="ARBA00022786"/>
    </source>
</evidence>
<accession>A0A5N5QJI7</accession>
<dbReference type="Pfam" id="PF13181">
    <property type="entry name" value="TPR_8"/>
    <property type="match status" value="1"/>
</dbReference>
<feature type="compositionally biased region" description="Low complexity" evidence="8">
    <location>
        <begin position="23"/>
        <end position="36"/>
    </location>
</feature>
<feature type="region of interest" description="Disordered" evidence="8">
    <location>
        <begin position="666"/>
        <end position="685"/>
    </location>
</feature>
<feature type="compositionally biased region" description="Acidic residues" evidence="8">
    <location>
        <begin position="84"/>
        <end position="97"/>
    </location>
</feature>
<evidence type="ECO:0000313" key="10">
    <source>
        <dbReference type="Proteomes" id="UP000383932"/>
    </source>
</evidence>
<evidence type="ECO:0000256" key="8">
    <source>
        <dbReference type="SAM" id="MobiDB-lite"/>
    </source>
</evidence>
<evidence type="ECO:0000256" key="3">
    <source>
        <dbReference type="ARBA" id="ARBA00022776"/>
    </source>
</evidence>
<feature type="repeat" description="TPR" evidence="7">
    <location>
        <begin position="420"/>
        <end position="453"/>
    </location>
</feature>
<keyword evidence="4" id="KW-0833">Ubl conjugation pathway</keyword>
<dbReference type="Gene3D" id="1.25.40.10">
    <property type="entry name" value="Tetratricopeptide repeat domain"/>
    <property type="match status" value="1"/>
</dbReference>
<name>A0A5N5QJI7_9AGAM</name>
<proteinExistence type="predicted"/>
<evidence type="ECO:0000313" key="9">
    <source>
        <dbReference type="EMBL" id="KAB5591912.1"/>
    </source>
</evidence>
<gene>
    <name evidence="9" type="ORF">CTheo_4645</name>
</gene>
<dbReference type="GO" id="GO:0005737">
    <property type="term" value="C:cytoplasm"/>
    <property type="evidence" value="ECO:0007669"/>
    <property type="project" value="TreeGrafter"/>
</dbReference>
<evidence type="ECO:0000256" key="2">
    <source>
        <dbReference type="ARBA" id="ARBA00022737"/>
    </source>
</evidence>
<dbReference type="PANTHER" id="PTHR12558">
    <property type="entry name" value="CELL DIVISION CYCLE 16,23,27"/>
    <property type="match status" value="1"/>
</dbReference>
<dbReference type="Pfam" id="PF12895">
    <property type="entry name" value="ANAPC3"/>
    <property type="match status" value="1"/>
</dbReference>
<dbReference type="GO" id="GO:0045842">
    <property type="term" value="P:positive regulation of mitotic metaphase/anaphase transition"/>
    <property type="evidence" value="ECO:0007669"/>
    <property type="project" value="TreeGrafter"/>
</dbReference>
<dbReference type="Proteomes" id="UP000383932">
    <property type="component" value="Unassembled WGS sequence"/>
</dbReference>
<dbReference type="InterPro" id="IPR011990">
    <property type="entry name" value="TPR-like_helical_dom_sf"/>
</dbReference>
<evidence type="ECO:0000256" key="5">
    <source>
        <dbReference type="ARBA" id="ARBA00022803"/>
    </source>
</evidence>
<keyword evidence="2" id="KW-0677">Repeat</keyword>